<dbReference type="PROSITE" id="PS51257">
    <property type="entry name" value="PROKAR_LIPOPROTEIN"/>
    <property type="match status" value="1"/>
</dbReference>
<comment type="caution">
    <text evidence="2">The sequence shown here is derived from an EMBL/GenBank/DDBJ whole genome shotgun (WGS) entry which is preliminary data.</text>
</comment>
<evidence type="ECO:0008006" key="4">
    <source>
        <dbReference type="Google" id="ProtNLM"/>
    </source>
</evidence>
<accession>A0A841L5N3</accession>
<feature type="compositionally biased region" description="Acidic residues" evidence="1">
    <location>
        <begin position="75"/>
        <end position="85"/>
    </location>
</feature>
<keyword evidence="3" id="KW-1185">Reference proteome</keyword>
<name>A0A841L5N3_9SPHN</name>
<gene>
    <name evidence="2" type="ORF">FHS79_002404</name>
</gene>
<dbReference type="AlphaFoldDB" id="A0A841L5N3"/>
<protein>
    <recommendedName>
        <fullName evidence="4">Lipoprotein</fullName>
    </recommendedName>
</protein>
<dbReference type="Proteomes" id="UP000538147">
    <property type="component" value="Unassembled WGS sequence"/>
</dbReference>
<feature type="region of interest" description="Disordered" evidence="1">
    <location>
        <begin position="31"/>
        <end position="91"/>
    </location>
</feature>
<evidence type="ECO:0000313" key="3">
    <source>
        <dbReference type="Proteomes" id="UP000538147"/>
    </source>
</evidence>
<dbReference type="EMBL" id="JACIIV010000016">
    <property type="protein sequence ID" value="MBB6228219.1"/>
    <property type="molecule type" value="Genomic_DNA"/>
</dbReference>
<evidence type="ECO:0000313" key="2">
    <source>
        <dbReference type="EMBL" id="MBB6228219.1"/>
    </source>
</evidence>
<proteinExistence type="predicted"/>
<dbReference type="RefSeq" id="WP_184200144.1">
    <property type="nucleotide sequence ID" value="NZ_JACIIV010000016.1"/>
</dbReference>
<feature type="compositionally biased region" description="Low complexity" evidence="1">
    <location>
        <begin position="57"/>
        <end position="74"/>
    </location>
</feature>
<evidence type="ECO:0000256" key="1">
    <source>
        <dbReference type="SAM" id="MobiDB-lite"/>
    </source>
</evidence>
<reference evidence="2 3" key="1">
    <citation type="submission" date="2020-08" db="EMBL/GenBank/DDBJ databases">
        <title>Genomic Encyclopedia of Type Strains, Phase IV (KMG-IV): sequencing the most valuable type-strain genomes for metagenomic binning, comparative biology and taxonomic classification.</title>
        <authorList>
            <person name="Goeker M."/>
        </authorList>
    </citation>
    <scope>NUCLEOTIDE SEQUENCE [LARGE SCALE GENOMIC DNA]</scope>
    <source>
        <strain evidence="2 3">DSM 102189</strain>
    </source>
</reference>
<sequence length="91" mass="8784">MRGISIATIAVLALGVTACGQTKAEAEADLAAKNEGATPRPADPGDIYVGEAPPTPLADLAAPATAADAAADPEAAAEAEADTEAEAAPSN</sequence>
<organism evidence="2 3">
    <name type="scientific">Polymorphobacter multimanifer</name>
    <dbReference type="NCBI Taxonomy" id="1070431"/>
    <lineage>
        <taxon>Bacteria</taxon>
        <taxon>Pseudomonadati</taxon>
        <taxon>Pseudomonadota</taxon>
        <taxon>Alphaproteobacteria</taxon>
        <taxon>Sphingomonadales</taxon>
        <taxon>Sphingosinicellaceae</taxon>
        <taxon>Polymorphobacter</taxon>
    </lineage>
</organism>